<protein>
    <submittedName>
        <fullName evidence="1">Uncharacterized protein</fullName>
    </submittedName>
</protein>
<reference evidence="1" key="1">
    <citation type="submission" date="2020-09" db="EMBL/GenBank/DDBJ databases">
        <title>Rhizobia associated with sainfoin plants.</title>
        <authorList>
            <person name="Asharfi S."/>
            <person name="Kuzmanovic N."/>
            <person name="Bunk B."/>
            <person name="Sproeer C."/>
            <person name="Becker M."/>
            <person name="Thuenen T."/>
        </authorList>
    </citation>
    <scope>NUCLEOTIDE SEQUENCE</scope>
    <source>
        <strain evidence="1">OM4</strain>
    </source>
</reference>
<proteinExistence type="predicted"/>
<name>A0ABY5R2G7_9HYPH</name>
<gene>
    <name evidence="1" type="ORF">IHQ72_11365</name>
</gene>
<organism evidence="1 2">
    <name type="scientific">Mesorhizobium onobrychidis</name>
    <dbReference type="NCBI Taxonomy" id="2775404"/>
    <lineage>
        <taxon>Bacteria</taxon>
        <taxon>Pseudomonadati</taxon>
        <taxon>Pseudomonadota</taxon>
        <taxon>Alphaproteobacteria</taxon>
        <taxon>Hyphomicrobiales</taxon>
        <taxon>Phyllobacteriaceae</taxon>
        <taxon>Mesorhizobium</taxon>
    </lineage>
</organism>
<evidence type="ECO:0000313" key="1">
    <source>
        <dbReference type="EMBL" id="UVC17633.1"/>
    </source>
</evidence>
<keyword evidence="2" id="KW-1185">Reference proteome</keyword>
<evidence type="ECO:0000313" key="2">
    <source>
        <dbReference type="Proteomes" id="UP001058098"/>
    </source>
</evidence>
<accession>A0ABY5R2G7</accession>
<sequence length="69" mass="7495">MNREIIIASVTAFTLVRFLSDATADAASVEAVIEKSIFHVSIALPHDQRRVVVSCDHPPILSALHKQGT</sequence>
<dbReference type="RefSeq" id="WP_258122518.1">
    <property type="nucleotide sequence ID" value="NZ_CP062229.1"/>
</dbReference>
<dbReference type="EMBL" id="CP062229">
    <property type="protein sequence ID" value="UVC17633.1"/>
    <property type="molecule type" value="Genomic_DNA"/>
</dbReference>
<dbReference type="Proteomes" id="UP001058098">
    <property type="component" value="Chromosome"/>
</dbReference>